<reference evidence="2 3" key="1">
    <citation type="journal article" date="2016" name="Mol. Biol. Evol.">
        <title>Comparative Genomics of Early-Diverging Mushroom-Forming Fungi Provides Insights into the Origins of Lignocellulose Decay Capabilities.</title>
        <authorList>
            <person name="Nagy L.G."/>
            <person name="Riley R."/>
            <person name="Tritt A."/>
            <person name="Adam C."/>
            <person name="Daum C."/>
            <person name="Floudas D."/>
            <person name="Sun H."/>
            <person name="Yadav J.S."/>
            <person name="Pangilinan J."/>
            <person name="Larsson K.H."/>
            <person name="Matsuura K."/>
            <person name="Barry K."/>
            <person name="Labutti K."/>
            <person name="Kuo R."/>
            <person name="Ohm R.A."/>
            <person name="Bhattacharya S.S."/>
            <person name="Shirouzu T."/>
            <person name="Yoshinaga Y."/>
            <person name="Martin F.M."/>
            <person name="Grigoriev I.V."/>
            <person name="Hibbett D.S."/>
        </authorList>
    </citation>
    <scope>NUCLEOTIDE SEQUENCE [LARGE SCALE GENOMIC DNA]</scope>
    <source>
        <strain evidence="2 3">93-53</strain>
    </source>
</reference>
<organism evidence="2 3">
    <name type="scientific">Laetiporus sulphureus 93-53</name>
    <dbReference type="NCBI Taxonomy" id="1314785"/>
    <lineage>
        <taxon>Eukaryota</taxon>
        <taxon>Fungi</taxon>
        <taxon>Dikarya</taxon>
        <taxon>Basidiomycota</taxon>
        <taxon>Agaricomycotina</taxon>
        <taxon>Agaricomycetes</taxon>
        <taxon>Polyporales</taxon>
        <taxon>Laetiporus</taxon>
    </lineage>
</organism>
<dbReference type="EMBL" id="KV427606">
    <property type="protein sequence ID" value="KZT12251.1"/>
    <property type="molecule type" value="Genomic_DNA"/>
</dbReference>
<feature type="compositionally biased region" description="Acidic residues" evidence="1">
    <location>
        <begin position="285"/>
        <end position="305"/>
    </location>
</feature>
<evidence type="ECO:0000313" key="2">
    <source>
        <dbReference type="EMBL" id="KZT12251.1"/>
    </source>
</evidence>
<sequence>MPIHKEIEIMINGEFGEPFCEFPAQDTGCSNSSKGPSPSVTCMIGCFPGQKFSFKVLNHSVKAIVVQPRIDGILLSEFAVSQGQSCLDIGYVESLGSILNDAVRPYQFASIQKWRTMSKTEDHFMGKLIFTVFFVEDFEDAAQDIHNGYKKLSLKARSVHEDDLNNGFQVMYGTMAVVLSNLKPTPITVASIPSHKRVLTYKKMRDEDPLIFCFKFCHKGNLPVDKTTQQQEDQDNRTNTQAIVQTNLVSEQDEQPNDGAHPVIGGTDADVPKVAILNSTKEWDGESDMEDMLPGEAENDDDDMLGEGSTEIRASEPPLTDNECMSLVAL</sequence>
<feature type="region of interest" description="Disordered" evidence="1">
    <location>
        <begin position="249"/>
        <end position="330"/>
    </location>
</feature>
<name>A0A165HVN3_9APHY</name>
<accession>A0A165HVN3</accession>
<keyword evidence="3" id="KW-1185">Reference proteome</keyword>
<evidence type="ECO:0000256" key="1">
    <source>
        <dbReference type="SAM" id="MobiDB-lite"/>
    </source>
</evidence>
<dbReference type="Proteomes" id="UP000076871">
    <property type="component" value="Unassembled WGS sequence"/>
</dbReference>
<proteinExistence type="predicted"/>
<dbReference type="InParanoid" id="A0A165HVN3"/>
<dbReference type="GeneID" id="63823814"/>
<gene>
    <name evidence="2" type="ORF">LAESUDRAFT_710669</name>
</gene>
<evidence type="ECO:0000313" key="3">
    <source>
        <dbReference type="Proteomes" id="UP000076871"/>
    </source>
</evidence>
<protein>
    <submittedName>
        <fullName evidence="2">Uncharacterized protein</fullName>
    </submittedName>
</protein>
<dbReference type="AlphaFoldDB" id="A0A165HVN3"/>
<dbReference type="RefSeq" id="XP_040769899.1">
    <property type="nucleotide sequence ID" value="XM_040906785.1"/>
</dbReference>